<feature type="region of interest" description="Disordered" evidence="1">
    <location>
        <begin position="94"/>
        <end position="167"/>
    </location>
</feature>
<keyword evidence="3" id="KW-1185">Reference proteome</keyword>
<name>A0A378YHI1_9NOCA</name>
<dbReference type="SUPFAM" id="SSF82607">
    <property type="entry name" value="YbaB-like"/>
    <property type="match status" value="1"/>
</dbReference>
<dbReference type="EMBL" id="UGRY01000002">
    <property type="protein sequence ID" value="SUA76645.1"/>
    <property type="molecule type" value="Genomic_DNA"/>
</dbReference>
<dbReference type="Proteomes" id="UP000255467">
    <property type="component" value="Unassembled WGS sequence"/>
</dbReference>
<reference evidence="2 3" key="1">
    <citation type="submission" date="2018-06" db="EMBL/GenBank/DDBJ databases">
        <authorList>
            <consortium name="Pathogen Informatics"/>
            <person name="Doyle S."/>
        </authorList>
    </citation>
    <scope>NUCLEOTIDE SEQUENCE [LARGE SCALE GENOMIC DNA]</scope>
    <source>
        <strain evidence="2 3">NCTC1934</strain>
    </source>
</reference>
<sequence>MYGEGDAATLLEGFSEQMRAIGAAAQERARLTAAATAGGGRVTVTVNADGAVIATRFADDVGELSYAEIAKAVTSAAQKAAAEAARKTEELMRPLADRRARMPKLSELLEELPDLEDQRPAIPDASMAPPDARERLDREADAPTYADAEEYEEWRSRGNPGATDRSW</sequence>
<dbReference type="InterPro" id="IPR004401">
    <property type="entry name" value="YbaB/EbfC"/>
</dbReference>
<proteinExistence type="predicted"/>
<dbReference type="GO" id="GO:0003677">
    <property type="term" value="F:DNA binding"/>
    <property type="evidence" value="ECO:0007669"/>
    <property type="project" value="InterPro"/>
</dbReference>
<accession>A0A378YHI1</accession>
<dbReference type="OrthoDB" id="4549950at2"/>
<dbReference type="InterPro" id="IPR036894">
    <property type="entry name" value="YbaB-like_sf"/>
</dbReference>
<feature type="compositionally biased region" description="Basic and acidic residues" evidence="1">
    <location>
        <begin position="131"/>
        <end position="141"/>
    </location>
</feature>
<dbReference type="AlphaFoldDB" id="A0A378YHI1"/>
<dbReference type="RefSeq" id="WP_085996344.1">
    <property type="nucleotide sequence ID" value="NZ_JADLRM010000002.1"/>
</dbReference>
<dbReference type="Pfam" id="PF02575">
    <property type="entry name" value="YbaB_DNA_bd"/>
    <property type="match status" value="1"/>
</dbReference>
<dbReference type="STRING" id="1406858.GCA_000710895_07277"/>
<evidence type="ECO:0000313" key="2">
    <source>
        <dbReference type="EMBL" id="SUA76645.1"/>
    </source>
</evidence>
<evidence type="ECO:0000256" key="1">
    <source>
        <dbReference type="SAM" id="MobiDB-lite"/>
    </source>
</evidence>
<gene>
    <name evidence="2" type="ORF">NCTC1934_02643</name>
</gene>
<protein>
    <submittedName>
        <fullName evidence="2">Uncharacterized BCR, YbaB family COG0718</fullName>
    </submittedName>
</protein>
<dbReference type="Gene3D" id="3.30.1310.10">
    <property type="entry name" value="Nucleoid-associated protein YbaB-like domain"/>
    <property type="match status" value="1"/>
</dbReference>
<evidence type="ECO:0000313" key="3">
    <source>
        <dbReference type="Proteomes" id="UP000255467"/>
    </source>
</evidence>
<organism evidence="2 3">
    <name type="scientific">Nocardia otitidiscaviarum</name>
    <dbReference type="NCBI Taxonomy" id="1823"/>
    <lineage>
        <taxon>Bacteria</taxon>
        <taxon>Bacillati</taxon>
        <taxon>Actinomycetota</taxon>
        <taxon>Actinomycetes</taxon>
        <taxon>Mycobacteriales</taxon>
        <taxon>Nocardiaceae</taxon>
        <taxon>Nocardia</taxon>
    </lineage>
</organism>